<dbReference type="Gene3D" id="3.30.479.30">
    <property type="entry name" value="Band 7 domain"/>
    <property type="match status" value="1"/>
</dbReference>
<keyword evidence="3" id="KW-1185">Reference proteome</keyword>
<sequence>MMVEFLIGMVLIVVVVVLILRGTLRIVPQGSVGVIQRLGKFHHEAPPGLTIKLPLVDSLKLVSTKSVTVALSPEPVITADNVSPVIDAYFLYQVVDAKSYLYEIANPELAIKNIVSSTLRSEVGQRKLAEVMTHREQINTALRNELDEITGPWGIRIVQASIRQVDLTDEMQKAMEAQKKADANKLAAIEQAQGQKEASILQAEGMRQAAIAQAEGDKQAIVMRAEAAKQARIFEAEAESIAIRKLAEAQAEATRVMNTAVLSLAENEDHDWRPERMHALLQLKSLETLTTVGQSPSSKLILPGDVTGLASLVDILRPQDTGANS</sequence>
<gene>
    <name evidence="2" type="ORF">BXT84_04665</name>
</gene>
<dbReference type="PANTHER" id="PTHR43327">
    <property type="entry name" value="STOMATIN-LIKE PROTEIN 2, MITOCHONDRIAL"/>
    <property type="match status" value="1"/>
</dbReference>
<dbReference type="InterPro" id="IPR036013">
    <property type="entry name" value="Band_7/SPFH_dom_sf"/>
</dbReference>
<dbReference type="InterPro" id="IPR050710">
    <property type="entry name" value="Band7/mec-2_domain"/>
</dbReference>
<dbReference type="SUPFAM" id="SSF117892">
    <property type="entry name" value="Band 7/SPFH domain"/>
    <property type="match status" value="1"/>
</dbReference>
<dbReference type="PRINTS" id="PR00721">
    <property type="entry name" value="STOMATIN"/>
</dbReference>
<dbReference type="EMBL" id="CP019454">
    <property type="protein sequence ID" value="AUW93334.1"/>
    <property type="molecule type" value="Genomic_DNA"/>
</dbReference>
<evidence type="ECO:0000313" key="3">
    <source>
        <dbReference type="Proteomes" id="UP000325292"/>
    </source>
</evidence>
<feature type="domain" description="Band 7" evidence="1">
    <location>
        <begin position="22"/>
        <end position="179"/>
    </location>
</feature>
<organism evidence="2 3">
    <name type="scientific">Sulfobacillus thermotolerans</name>
    <dbReference type="NCBI Taxonomy" id="338644"/>
    <lineage>
        <taxon>Bacteria</taxon>
        <taxon>Bacillati</taxon>
        <taxon>Bacillota</taxon>
        <taxon>Clostridia</taxon>
        <taxon>Eubacteriales</taxon>
        <taxon>Clostridiales Family XVII. Incertae Sedis</taxon>
        <taxon>Sulfobacillus</taxon>
    </lineage>
</organism>
<evidence type="ECO:0000313" key="2">
    <source>
        <dbReference type="EMBL" id="AUW93334.1"/>
    </source>
</evidence>
<reference evidence="2 3" key="1">
    <citation type="journal article" date="2019" name="Sci. Rep.">
        <title>Sulfobacillus thermotolerans: new insights into resistance and metabolic capacities of acidophilic chemolithotrophs.</title>
        <authorList>
            <person name="Panyushkina A.E."/>
            <person name="Babenko V.V."/>
            <person name="Nikitina A.S."/>
            <person name="Selezneva O.V."/>
            <person name="Tsaplina I.A."/>
            <person name="Letarova M.A."/>
            <person name="Kostryukova E.S."/>
            <person name="Letarov A.V."/>
        </authorList>
    </citation>
    <scope>NUCLEOTIDE SEQUENCE [LARGE SCALE GENOMIC DNA]</scope>
    <source>
        <strain evidence="2 3">Kr1</strain>
    </source>
</reference>
<name>A0ABN5GYB6_9FIRM</name>
<proteinExistence type="predicted"/>
<dbReference type="SMART" id="SM00244">
    <property type="entry name" value="PHB"/>
    <property type="match status" value="1"/>
</dbReference>
<dbReference type="InterPro" id="IPR001107">
    <property type="entry name" value="Band_7"/>
</dbReference>
<dbReference type="Pfam" id="PF01145">
    <property type="entry name" value="Band_7"/>
    <property type="match status" value="1"/>
</dbReference>
<evidence type="ECO:0000259" key="1">
    <source>
        <dbReference type="SMART" id="SM00244"/>
    </source>
</evidence>
<accession>A0ABN5GYB6</accession>
<protein>
    <recommendedName>
        <fullName evidence="1">Band 7 domain-containing protein</fullName>
    </recommendedName>
</protein>
<dbReference type="InterPro" id="IPR001972">
    <property type="entry name" value="Stomatin_HflK_fam"/>
</dbReference>
<dbReference type="Proteomes" id="UP000325292">
    <property type="component" value="Chromosome"/>
</dbReference>
<dbReference type="PANTHER" id="PTHR43327:SF10">
    <property type="entry name" value="STOMATIN-LIKE PROTEIN 2, MITOCHONDRIAL"/>
    <property type="match status" value="1"/>
</dbReference>